<accession>A0A517MIC9</accession>
<dbReference type="GO" id="GO:0016020">
    <property type="term" value="C:membrane"/>
    <property type="evidence" value="ECO:0007669"/>
    <property type="project" value="UniProtKB-SubCell"/>
</dbReference>
<dbReference type="GO" id="GO:0006679">
    <property type="term" value="P:glucosylceramide biosynthetic process"/>
    <property type="evidence" value="ECO:0007669"/>
    <property type="project" value="TreeGrafter"/>
</dbReference>
<dbReference type="EMBL" id="CP036262">
    <property type="protein sequence ID" value="QDS94628.1"/>
    <property type="molecule type" value="Genomic_DNA"/>
</dbReference>
<dbReference type="AlphaFoldDB" id="A0A517MIC9"/>
<dbReference type="InterPro" id="IPR025993">
    <property type="entry name" value="Ceramide_glucosylTrfase"/>
</dbReference>
<protein>
    <submittedName>
        <fullName evidence="10">Glycosyl transferase family 2</fullName>
    </submittedName>
</protein>
<feature type="transmembrane region" description="Helical" evidence="9">
    <location>
        <begin position="6"/>
        <end position="32"/>
    </location>
</feature>
<dbReference type="Gene3D" id="3.90.550.10">
    <property type="entry name" value="Spore Coat Polysaccharide Biosynthesis Protein SpsA, Chain A"/>
    <property type="match status" value="1"/>
</dbReference>
<keyword evidence="6 9" id="KW-0812">Transmembrane</keyword>
<reference evidence="10 11" key="1">
    <citation type="submission" date="2019-02" db="EMBL/GenBank/DDBJ databases">
        <title>Deep-cultivation of Planctomycetes and their phenomic and genomic characterization uncovers novel biology.</title>
        <authorList>
            <person name="Wiegand S."/>
            <person name="Jogler M."/>
            <person name="Boedeker C."/>
            <person name="Pinto D."/>
            <person name="Vollmers J."/>
            <person name="Rivas-Marin E."/>
            <person name="Kohn T."/>
            <person name="Peeters S.H."/>
            <person name="Heuer A."/>
            <person name="Rast P."/>
            <person name="Oberbeckmann S."/>
            <person name="Bunk B."/>
            <person name="Jeske O."/>
            <person name="Meyerdierks A."/>
            <person name="Storesund J.E."/>
            <person name="Kallscheuer N."/>
            <person name="Luecker S."/>
            <person name="Lage O.M."/>
            <person name="Pohl T."/>
            <person name="Merkel B.J."/>
            <person name="Hornburger P."/>
            <person name="Mueller R.-W."/>
            <person name="Bruemmer F."/>
            <person name="Labrenz M."/>
            <person name="Spormann A.M."/>
            <person name="Op den Camp H."/>
            <person name="Overmann J."/>
            <person name="Amann R."/>
            <person name="Jetten M.S.M."/>
            <person name="Mascher T."/>
            <person name="Medema M.H."/>
            <person name="Devos D.P."/>
            <person name="Kaster A.-K."/>
            <person name="Ovreas L."/>
            <person name="Rohde M."/>
            <person name="Galperin M.Y."/>
            <person name="Jogler C."/>
        </authorList>
    </citation>
    <scope>NUCLEOTIDE SEQUENCE [LARGE SCALE GENOMIC DNA]</scope>
    <source>
        <strain evidence="10 11">FF011L</strain>
    </source>
</reference>
<evidence type="ECO:0000256" key="6">
    <source>
        <dbReference type="ARBA" id="ARBA00022692"/>
    </source>
</evidence>
<dbReference type="SUPFAM" id="SSF53448">
    <property type="entry name" value="Nucleotide-diphospho-sugar transferases"/>
    <property type="match status" value="1"/>
</dbReference>
<sequence length="454" mass="49909">MLLQTAMFAFWALTGFAAGNTVCTALTLFVLFRHRATVSADEDLPRVAVLLCLRGADPSLAGGLRRLMHQRYPDFEIFIAIDSDTDPAWEIVNQANDGSSHTASLTSALGGESGSQVSCGVSSVSRSSDALGPSGACIVHASTLRDRLKTCSLKCSSLVQLLDQIDDSFEVLVLADSDLESHPTWLRELVAPLADPRIGATFGNRWFVPTIGWMGSLVRQVCNAIGVVTMHLKQIPWGGSLAIRASVVKESGLRETLTRSIVDDGPIRVALKKRRLKLRFVPSLMMANREDCDLRFAHSFLTRQLKWTRTYMSAGWPAMLVYTLAVLCTYLVTLVLVVVCLFQGFNTEAYWFAAGAMVYSVTVMVLWLLLDFAARRIIRAQGESVPGMFGMQFLKIPAAMLLSVVIHISAIIRATFLRRVVWRGVTYEVRGPSDVRMLDEGTIQSPLDTSNVSL</sequence>
<keyword evidence="5 10" id="KW-0808">Transferase</keyword>
<evidence type="ECO:0000256" key="8">
    <source>
        <dbReference type="ARBA" id="ARBA00023136"/>
    </source>
</evidence>
<evidence type="ECO:0000256" key="3">
    <source>
        <dbReference type="ARBA" id="ARBA00004991"/>
    </source>
</evidence>
<keyword evidence="8 9" id="KW-0472">Membrane</keyword>
<comment type="pathway">
    <text evidence="3">Sphingolipid metabolism.</text>
</comment>
<keyword evidence="4" id="KW-0328">Glycosyltransferase</keyword>
<evidence type="ECO:0000256" key="9">
    <source>
        <dbReference type="SAM" id="Phobius"/>
    </source>
</evidence>
<feature type="transmembrane region" description="Helical" evidence="9">
    <location>
        <begin position="319"/>
        <end position="344"/>
    </location>
</feature>
<keyword evidence="7 9" id="KW-1133">Transmembrane helix</keyword>
<evidence type="ECO:0000256" key="5">
    <source>
        <dbReference type="ARBA" id="ARBA00022679"/>
    </source>
</evidence>
<name>A0A517MIC9_9BACT</name>
<evidence type="ECO:0000313" key="11">
    <source>
        <dbReference type="Proteomes" id="UP000320672"/>
    </source>
</evidence>
<organism evidence="10 11">
    <name type="scientific">Roseimaritima multifibrata</name>
    <dbReference type="NCBI Taxonomy" id="1930274"/>
    <lineage>
        <taxon>Bacteria</taxon>
        <taxon>Pseudomonadati</taxon>
        <taxon>Planctomycetota</taxon>
        <taxon>Planctomycetia</taxon>
        <taxon>Pirellulales</taxon>
        <taxon>Pirellulaceae</taxon>
        <taxon>Roseimaritima</taxon>
    </lineage>
</organism>
<dbReference type="Proteomes" id="UP000320672">
    <property type="component" value="Chromosome"/>
</dbReference>
<dbReference type="InterPro" id="IPR029044">
    <property type="entry name" value="Nucleotide-diphossugar_trans"/>
</dbReference>
<comment type="pathway">
    <text evidence="2">Lipid metabolism; sphingolipid metabolism.</text>
</comment>
<proteinExistence type="predicted"/>
<keyword evidence="11" id="KW-1185">Reference proteome</keyword>
<feature type="transmembrane region" description="Helical" evidence="9">
    <location>
        <begin position="350"/>
        <end position="372"/>
    </location>
</feature>
<dbReference type="GO" id="GO:0008120">
    <property type="term" value="F:ceramide glucosyltransferase activity"/>
    <property type="evidence" value="ECO:0007669"/>
    <property type="project" value="TreeGrafter"/>
</dbReference>
<evidence type="ECO:0000256" key="7">
    <source>
        <dbReference type="ARBA" id="ARBA00022989"/>
    </source>
</evidence>
<dbReference type="Pfam" id="PF13506">
    <property type="entry name" value="Glyco_transf_21"/>
    <property type="match status" value="1"/>
</dbReference>
<dbReference type="KEGG" id="rml:FF011L_34080"/>
<dbReference type="PANTHER" id="PTHR12726:SF0">
    <property type="entry name" value="CERAMIDE GLUCOSYLTRANSFERASE"/>
    <property type="match status" value="1"/>
</dbReference>
<evidence type="ECO:0000313" key="10">
    <source>
        <dbReference type="EMBL" id="QDS94628.1"/>
    </source>
</evidence>
<comment type="subcellular location">
    <subcellularLocation>
        <location evidence="1">Membrane</location>
        <topology evidence="1">Multi-pass membrane protein</topology>
    </subcellularLocation>
</comment>
<evidence type="ECO:0000256" key="4">
    <source>
        <dbReference type="ARBA" id="ARBA00022676"/>
    </source>
</evidence>
<feature type="transmembrane region" description="Helical" evidence="9">
    <location>
        <begin position="393"/>
        <end position="412"/>
    </location>
</feature>
<gene>
    <name evidence="10" type="ORF">FF011L_34080</name>
</gene>
<dbReference type="PANTHER" id="PTHR12726">
    <property type="entry name" value="CERAMIDE GLUCOSYLTRANSFERASE"/>
    <property type="match status" value="1"/>
</dbReference>
<evidence type="ECO:0000256" key="2">
    <source>
        <dbReference type="ARBA" id="ARBA00004760"/>
    </source>
</evidence>
<evidence type="ECO:0000256" key="1">
    <source>
        <dbReference type="ARBA" id="ARBA00004141"/>
    </source>
</evidence>